<sequence>MTGIVTVVDLETTGLDYKLDRILEIGAVRLIDGDVAGEFHALVNPEVPLRESNIAIHGITAEMVRGCPKIRSVLPAFIEFLADTPLVAHNAVFDFNFLNQNAKLLLGLDLTNQMIDSGALAKEVFPRERALSLERLLQLMGKPVDGLHRALTDARALASVFPDLSDLYEAKLAWHRSRFAVADALASRYLQLTDLIDELKAEEWEVRRTLELYFTETQRDAIQVPGGATVKVEKKESWEFHGDEVRSILAEAGILERVTRVDRTKLDRYLKGDRLSQQQKEAILSTRRFLGYRPHLSVERPN</sequence>
<dbReference type="AlphaFoldDB" id="A0A938BKK1"/>
<dbReference type="InterPro" id="IPR012337">
    <property type="entry name" value="RNaseH-like_sf"/>
</dbReference>
<reference evidence="3 4" key="1">
    <citation type="submission" date="2019-03" db="EMBL/GenBank/DDBJ databases">
        <title>Lake Tanganyika Metagenome-Assembled Genomes (MAGs).</title>
        <authorList>
            <person name="Tran P."/>
        </authorList>
    </citation>
    <scope>NUCLEOTIDE SEQUENCE [LARGE SCALE GENOMIC DNA]</scope>
    <source>
        <strain evidence="3">K_DeepCast_65m_m2_236</strain>
    </source>
</reference>
<dbReference type="FunFam" id="3.30.420.10:FF:000045">
    <property type="entry name" value="3'-5' exonuclease DinG"/>
    <property type="match status" value="1"/>
</dbReference>
<dbReference type="EMBL" id="VGJX01000179">
    <property type="protein sequence ID" value="MBM3274311.1"/>
    <property type="molecule type" value="Genomic_DNA"/>
</dbReference>
<dbReference type="InterPro" id="IPR006054">
    <property type="entry name" value="DnaQ"/>
</dbReference>
<evidence type="ECO:0000256" key="1">
    <source>
        <dbReference type="ARBA" id="ARBA00022839"/>
    </source>
</evidence>
<organism evidence="3 4">
    <name type="scientific">Candidatus Tanganyikabacteria bacterium</name>
    <dbReference type="NCBI Taxonomy" id="2961651"/>
    <lineage>
        <taxon>Bacteria</taxon>
        <taxon>Bacillati</taxon>
        <taxon>Candidatus Sericytochromatia</taxon>
        <taxon>Candidatus Tanganyikabacteria</taxon>
    </lineage>
</organism>
<dbReference type="Gene3D" id="3.30.420.10">
    <property type="entry name" value="Ribonuclease H-like superfamily/Ribonuclease H"/>
    <property type="match status" value="1"/>
</dbReference>
<protein>
    <submittedName>
        <fullName evidence="3">3'-5' exonuclease</fullName>
    </submittedName>
</protein>
<keyword evidence="1 3" id="KW-0378">Hydrolase</keyword>
<evidence type="ECO:0000313" key="3">
    <source>
        <dbReference type="EMBL" id="MBM3274311.1"/>
    </source>
</evidence>
<dbReference type="SUPFAM" id="SSF53098">
    <property type="entry name" value="Ribonuclease H-like"/>
    <property type="match status" value="1"/>
</dbReference>
<evidence type="ECO:0000313" key="4">
    <source>
        <dbReference type="Proteomes" id="UP000703893"/>
    </source>
</evidence>
<name>A0A938BKK1_9BACT</name>
<dbReference type="GO" id="GO:0003887">
    <property type="term" value="F:DNA-directed DNA polymerase activity"/>
    <property type="evidence" value="ECO:0007669"/>
    <property type="project" value="InterPro"/>
</dbReference>
<dbReference type="GO" id="GO:0045004">
    <property type="term" value="P:DNA replication proofreading"/>
    <property type="evidence" value="ECO:0007669"/>
    <property type="project" value="TreeGrafter"/>
</dbReference>
<dbReference type="InterPro" id="IPR036397">
    <property type="entry name" value="RNaseH_sf"/>
</dbReference>
<accession>A0A938BKK1</accession>
<feature type="domain" description="Exonuclease" evidence="2">
    <location>
        <begin position="4"/>
        <end position="170"/>
    </location>
</feature>
<comment type="caution">
    <text evidence="3">The sequence shown here is derived from an EMBL/GenBank/DDBJ whole genome shotgun (WGS) entry which is preliminary data.</text>
</comment>
<dbReference type="GO" id="GO:0005829">
    <property type="term" value="C:cytosol"/>
    <property type="evidence" value="ECO:0007669"/>
    <property type="project" value="TreeGrafter"/>
</dbReference>
<dbReference type="GO" id="GO:0008408">
    <property type="term" value="F:3'-5' exonuclease activity"/>
    <property type="evidence" value="ECO:0007669"/>
    <property type="project" value="TreeGrafter"/>
</dbReference>
<dbReference type="SMART" id="SM00479">
    <property type="entry name" value="EXOIII"/>
    <property type="match status" value="1"/>
</dbReference>
<dbReference type="Proteomes" id="UP000703893">
    <property type="component" value="Unassembled WGS sequence"/>
</dbReference>
<dbReference type="GO" id="GO:0003677">
    <property type="term" value="F:DNA binding"/>
    <property type="evidence" value="ECO:0007669"/>
    <property type="project" value="InterPro"/>
</dbReference>
<gene>
    <name evidence="3" type="ORF">FJZ00_04120</name>
</gene>
<dbReference type="Pfam" id="PF00929">
    <property type="entry name" value="RNase_T"/>
    <property type="match status" value="1"/>
</dbReference>
<evidence type="ECO:0000259" key="2">
    <source>
        <dbReference type="SMART" id="SM00479"/>
    </source>
</evidence>
<keyword evidence="1 3" id="KW-0540">Nuclease</keyword>
<dbReference type="CDD" id="cd06127">
    <property type="entry name" value="DEDDh"/>
    <property type="match status" value="1"/>
</dbReference>
<proteinExistence type="predicted"/>
<dbReference type="NCBIfam" id="TIGR00573">
    <property type="entry name" value="dnaq"/>
    <property type="match status" value="1"/>
</dbReference>
<dbReference type="InterPro" id="IPR013520">
    <property type="entry name" value="Ribonucl_H"/>
</dbReference>
<keyword evidence="1 3" id="KW-0269">Exonuclease</keyword>
<dbReference type="PANTHER" id="PTHR30231">
    <property type="entry name" value="DNA POLYMERASE III SUBUNIT EPSILON"/>
    <property type="match status" value="1"/>
</dbReference>
<dbReference type="PANTHER" id="PTHR30231:SF41">
    <property type="entry name" value="DNA POLYMERASE III SUBUNIT EPSILON"/>
    <property type="match status" value="1"/>
</dbReference>